<feature type="repeat" description="PPR" evidence="9">
    <location>
        <begin position="471"/>
        <end position="505"/>
    </location>
</feature>
<keyword evidence="8" id="KW-0927">Auxin signaling pathway</keyword>
<feature type="transmembrane region" description="Helical" evidence="10">
    <location>
        <begin position="1162"/>
        <end position="1182"/>
    </location>
</feature>
<keyword evidence="7 10" id="KW-0472">Membrane</keyword>
<reference evidence="11" key="2">
    <citation type="submission" date="2018-05" db="EMBL/GenBank/DDBJ databases">
        <title>OgluRS3 (Oryza glumaepatula Reference Sequence Version 3).</title>
        <authorList>
            <person name="Zhang J."/>
            <person name="Kudrna D."/>
            <person name="Lee S."/>
            <person name="Talag J."/>
            <person name="Welchert J."/>
            <person name="Wing R.A."/>
        </authorList>
    </citation>
    <scope>NUCLEOTIDE SEQUENCE [LARGE SCALE GENOMIC DNA]</scope>
</reference>
<evidence type="ECO:0000256" key="2">
    <source>
        <dbReference type="ARBA" id="ARBA00007626"/>
    </source>
</evidence>
<keyword evidence="3 10" id="KW-0812">Transmembrane</keyword>
<dbReference type="PROSITE" id="PS51375">
    <property type="entry name" value="PPR"/>
    <property type="match status" value="17"/>
</dbReference>
<evidence type="ECO:0000256" key="5">
    <source>
        <dbReference type="ARBA" id="ARBA00022946"/>
    </source>
</evidence>
<evidence type="ECO:0000256" key="9">
    <source>
        <dbReference type="PROSITE-ProRule" id="PRU00708"/>
    </source>
</evidence>
<feature type="repeat" description="PPR" evidence="9">
    <location>
        <begin position="890"/>
        <end position="924"/>
    </location>
</feature>
<feature type="repeat" description="PPR" evidence="9">
    <location>
        <begin position="611"/>
        <end position="645"/>
    </location>
</feature>
<evidence type="ECO:0000256" key="7">
    <source>
        <dbReference type="ARBA" id="ARBA00023136"/>
    </source>
</evidence>
<evidence type="ECO:0000256" key="1">
    <source>
        <dbReference type="ARBA" id="ARBA00004141"/>
    </source>
</evidence>
<keyword evidence="12" id="KW-1185">Reference proteome</keyword>
<proteinExistence type="inferred from homology"/>
<feature type="repeat" description="PPR" evidence="9">
    <location>
        <begin position="366"/>
        <end position="400"/>
    </location>
</feature>
<evidence type="ECO:0000256" key="4">
    <source>
        <dbReference type="ARBA" id="ARBA00022737"/>
    </source>
</evidence>
<dbReference type="PANTHER" id="PTHR47938:SF7">
    <property type="entry name" value="PENTACOTRIPEPTIDE-REPEAT REGION OF PRORP DOMAIN-CONTAINING PROTEIN"/>
    <property type="match status" value="1"/>
</dbReference>
<feature type="repeat" description="PPR" evidence="9">
    <location>
        <begin position="821"/>
        <end position="855"/>
    </location>
</feature>
<dbReference type="SUPFAM" id="SSF81901">
    <property type="entry name" value="HCP-like"/>
    <property type="match status" value="1"/>
</dbReference>
<dbReference type="EnsemblPlants" id="OGLUM07G10050.1">
    <property type="protein sequence ID" value="OGLUM07G10050.1"/>
    <property type="gene ID" value="OGLUM07G10050"/>
</dbReference>
<evidence type="ECO:0000256" key="3">
    <source>
        <dbReference type="ARBA" id="ARBA00022692"/>
    </source>
</evidence>
<dbReference type="Pfam" id="PF13041">
    <property type="entry name" value="PPR_2"/>
    <property type="match status" value="7"/>
</dbReference>
<dbReference type="InterPro" id="IPR011990">
    <property type="entry name" value="TPR-like_helical_dom_sf"/>
</dbReference>
<feature type="repeat" description="PPR" evidence="9">
    <location>
        <begin position="786"/>
        <end position="820"/>
    </location>
</feature>
<dbReference type="Gramene" id="OGLUM07G10050.1">
    <property type="protein sequence ID" value="OGLUM07G10050.1"/>
    <property type="gene ID" value="OGLUM07G10050"/>
</dbReference>
<dbReference type="Pfam" id="PF01535">
    <property type="entry name" value="PPR"/>
    <property type="match status" value="2"/>
</dbReference>
<dbReference type="InterPro" id="IPR004776">
    <property type="entry name" value="Mem_transp_PIN-like"/>
</dbReference>
<feature type="repeat" description="PPR" evidence="9">
    <location>
        <begin position="331"/>
        <end position="365"/>
    </location>
</feature>
<evidence type="ECO:0000256" key="10">
    <source>
        <dbReference type="SAM" id="Phobius"/>
    </source>
</evidence>
<dbReference type="STRING" id="40148.A0A0E0AID6"/>
<dbReference type="PANTHER" id="PTHR47938">
    <property type="entry name" value="RESPIRATORY COMPLEX I CHAPERONE (CIA84), PUTATIVE (AFU_ORTHOLOGUE AFUA_2G06020)-RELATED"/>
    <property type="match status" value="1"/>
</dbReference>
<dbReference type="GO" id="GO:0055085">
    <property type="term" value="P:transmembrane transport"/>
    <property type="evidence" value="ECO:0007669"/>
    <property type="project" value="InterPro"/>
</dbReference>
<comment type="similarity">
    <text evidence="2">Belongs to the PPR family. P subfamily.</text>
</comment>
<dbReference type="Proteomes" id="UP000026961">
    <property type="component" value="Chromosome 7"/>
</dbReference>
<name>A0A0E0AID6_9ORYZ</name>
<feature type="transmembrane region" description="Helical" evidence="10">
    <location>
        <begin position="1381"/>
        <end position="1402"/>
    </location>
</feature>
<dbReference type="Pfam" id="PF12854">
    <property type="entry name" value="PPR_1"/>
    <property type="match status" value="2"/>
</dbReference>
<feature type="repeat" description="PPR" evidence="9">
    <location>
        <begin position="541"/>
        <end position="575"/>
    </location>
</feature>
<evidence type="ECO:0000313" key="12">
    <source>
        <dbReference type="Proteomes" id="UP000026961"/>
    </source>
</evidence>
<feature type="transmembrane region" description="Helical" evidence="10">
    <location>
        <begin position="1314"/>
        <end position="1332"/>
    </location>
</feature>
<feature type="repeat" description="PPR" evidence="9">
    <location>
        <begin position="716"/>
        <end position="750"/>
    </location>
</feature>
<sequence length="1467" mass="160855">MLLAARGRRHPFAAARLLPIPLSSGPSFASSTTTTTSNGACSSSAADPDAVAAEVATLLSRCSGDWRLAFYKGMYNGGHKHQWSQNATCTKSTEDPVPVLCCQFSPTTMLLAARGRRHPFAAARLLPIPLSSGPSFASSTTTTTSNGACSSSAADPDAVAAEVATLLSPAAISSLVRRRPSPSSPRLHPKLLLDFFYWSSPQLAPSAPAPDAFAHLAMSLCAGSLFNLANGLLIKMIRAYPSPPVVLASIHRALSDSGHRSPAVLDVLVDTYKKSGRVQDAAEVVLMMRDLGLAPSIRCCNALLKDLLRADAMALLWKVREFMVGAGISPDVYTYSTLIEAYCKVREFDTAKKVLVEMRERGCGLNTVTYNVLIAGLCRSGAVEEAFGFKKDMEDYGLVPDGFTYGALINGLCKSRRSNEAKALLDEMSCAELKPNVVVYANLIDGFMREGNADEAFKMIKEMVAAGVQPNKITYDNLVRGLCKMGQMDRASLLLKQMVRDSHRPDTITYNLIIEGHFRHHSKKDAFRLLSEMENAGISPNVYTYSIMIHGLCQSGEPEKASDLLEEMTTKGLKPNAFVYAPLISGYCREGNVSLACEVFDKMTKVNVLPDLYCYNSLIFGLSKVGRVEESTKYFAQMQERGLLPNEFTYSGLIHGYLKNGDLESAEQLVQRMLDTGLKPNDVIYIDLLESYFKSDDIEKVSSTFKSMLDQGVMLDNRIYGILIHNLSSSGNMEAAFRVLSEIEKNGSVPDVHVYSSLISGLCKTADREKAFGILDEMSKKGVDPNIVCYNALIDGLCKSGDISYARNVFNSILAKGLVPNCVTYTSLIDGSCKVGDISNAFYLYNEMLATGITPDAFVYSVLTTGCSSAGDLEQAMFLIEEMFLRGHASISSFNNLVDGFCKRGKMQETLKLLHVIMGRGLVPNALTIENIISGLSEAGKLSEVHTIFVELQQKTSESAARHFSSLFMDMINQGKIPLDVVDDMIRDHCKEGNLDKALMLRDVIVAKSAPMGCSSYLAIVDNLCRKGKLSEALNLLKEMDKRGNLQPTLVALLGIFWFRRHHHILNKVVFTVFAPSLMFASLAKTVTWFMPINIGITFMAGGTLGWIACKILKPPQHFRGMIIAFCSAGNLGNLLLIVVPAVRDEDGNPFRKRQQPLPLSWALLFIILGGLYIWTHTYSLMKKKRGQMYHQPNSIQGLDDSNEEHHAKKFKANGEAACADEEATLPVSAKLAEHNEENQMEAPLLSGESEIAKKGSWTTTNLKDTIHHVVEELMAPPTLSAILGFVFGLVPWLKSLVIGDGAPLRVIQDSIQLMGNGTIPCVTLILGGNLIKGLRKLEFKHTVIIAIVCIRYVILPLVGIAVVHGAYWVGFLPHDPLYRYVLMMQFALPPAMTIGTMAQLFDVAQEECSVIFLWTYLVSSISLTTWSMIFMSIPSLGQSAMISAFQLTQREEVEDNNTPLEKSRSN</sequence>
<accession>A0A0E0AID6</accession>
<dbReference type="NCBIfam" id="TIGR00756">
    <property type="entry name" value="PPR"/>
    <property type="match status" value="16"/>
</dbReference>
<dbReference type="GO" id="GO:0003729">
    <property type="term" value="F:mRNA binding"/>
    <property type="evidence" value="ECO:0007669"/>
    <property type="project" value="TreeGrafter"/>
</dbReference>
<feature type="transmembrane region" description="Helical" evidence="10">
    <location>
        <begin position="1274"/>
        <end position="1294"/>
    </location>
</feature>
<feature type="repeat" description="PPR" evidence="9">
    <location>
        <begin position="1013"/>
        <end position="1047"/>
    </location>
</feature>
<dbReference type="Pfam" id="PF03547">
    <property type="entry name" value="Mem_trans"/>
    <property type="match status" value="1"/>
</dbReference>
<feature type="repeat" description="PPR" evidence="9">
    <location>
        <begin position="506"/>
        <end position="540"/>
    </location>
</feature>
<keyword evidence="5" id="KW-0809">Transit peptide</keyword>
<dbReference type="GO" id="GO:0016020">
    <property type="term" value="C:membrane"/>
    <property type="evidence" value="ECO:0007669"/>
    <property type="project" value="UniProtKB-SubCell"/>
</dbReference>
<evidence type="ECO:0000313" key="11">
    <source>
        <dbReference type="EnsemblPlants" id="OGLUM07G10050.1"/>
    </source>
</evidence>
<dbReference type="Gene3D" id="1.25.40.10">
    <property type="entry name" value="Tetratricopeptide repeat domain"/>
    <property type="match status" value="9"/>
</dbReference>
<feature type="transmembrane region" description="Helical" evidence="10">
    <location>
        <begin position="1414"/>
        <end position="1434"/>
    </location>
</feature>
<dbReference type="eggNOG" id="KOG2722">
    <property type="taxonomic scope" value="Eukaryota"/>
</dbReference>
<feature type="repeat" description="PPR" evidence="9">
    <location>
        <begin position="401"/>
        <end position="435"/>
    </location>
</feature>
<feature type="repeat" description="PPR" evidence="9">
    <location>
        <begin position="261"/>
        <end position="295"/>
    </location>
</feature>
<reference evidence="11" key="1">
    <citation type="submission" date="2015-04" db="UniProtKB">
        <authorList>
            <consortium name="EnsemblPlants"/>
        </authorList>
    </citation>
    <scope>IDENTIFICATION</scope>
</reference>
<comment type="subcellular location">
    <subcellularLocation>
        <location evidence="1">Membrane</location>
        <topology evidence="1">Multi-pass membrane protein</topology>
    </subcellularLocation>
</comment>
<feature type="repeat" description="PPR" evidence="9">
    <location>
        <begin position="436"/>
        <end position="470"/>
    </location>
</feature>
<dbReference type="GO" id="GO:0009734">
    <property type="term" value="P:auxin-activated signaling pathway"/>
    <property type="evidence" value="ECO:0007669"/>
    <property type="project" value="UniProtKB-KW"/>
</dbReference>
<evidence type="ECO:0000256" key="6">
    <source>
        <dbReference type="ARBA" id="ARBA00022989"/>
    </source>
</evidence>
<dbReference type="eggNOG" id="KOG4197">
    <property type="taxonomic scope" value="Eukaryota"/>
</dbReference>
<feature type="transmembrane region" description="Helical" evidence="10">
    <location>
        <begin position="1344"/>
        <end position="1369"/>
    </location>
</feature>
<dbReference type="InterPro" id="IPR002885">
    <property type="entry name" value="PPR_rpt"/>
</dbReference>
<keyword evidence="4" id="KW-0677">Repeat</keyword>
<protein>
    <submittedName>
        <fullName evidence="11">Uncharacterized protein</fullName>
    </submittedName>
</protein>
<keyword evidence="6 10" id="KW-1133">Transmembrane helix</keyword>
<evidence type="ECO:0000256" key="8">
    <source>
        <dbReference type="ARBA" id="ARBA00023294"/>
    </source>
</evidence>
<organism evidence="11">
    <name type="scientific">Oryza glumipatula</name>
    <dbReference type="NCBI Taxonomy" id="40148"/>
    <lineage>
        <taxon>Eukaryota</taxon>
        <taxon>Viridiplantae</taxon>
        <taxon>Streptophyta</taxon>
        <taxon>Embryophyta</taxon>
        <taxon>Tracheophyta</taxon>
        <taxon>Spermatophyta</taxon>
        <taxon>Magnoliopsida</taxon>
        <taxon>Liliopsida</taxon>
        <taxon>Poales</taxon>
        <taxon>Poaceae</taxon>
        <taxon>BOP clade</taxon>
        <taxon>Oryzoideae</taxon>
        <taxon>Oryzeae</taxon>
        <taxon>Oryzinae</taxon>
        <taxon>Oryza</taxon>
    </lineage>
</organism>
<feature type="transmembrane region" description="Helical" evidence="10">
    <location>
        <begin position="1089"/>
        <end position="1110"/>
    </location>
</feature>
<feature type="transmembrane region" description="Helical" evidence="10">
    <location>
        <begin position="1122"/>
        <end position="1142"/>
    </location>
</feature>
<feature type="repeat" description="PPR" evidence="9">
    <location>
        <begin position="751"/>
        <end position="785"/>
    </location>
</feature>
<feature type="repeat" description="PPR" evidence="9">
    <location>
        <begin position="646"/>
        <end position="680"/>
    </location>
</feature>
<feature type="repeat" description="PPR" evidence="9">
    <location>
        <begin position="576"/>
        <end position="610"/>
    </location>
</feature>